<evidence type="ECO:0000313" key="12">
    <source>
        <dbReference type="Proteomes" id="UP000294616"/>
    </source>
</evidence>
<dbReference type="Pfam" id="PF02784">
    <property type="entry name" value="Orn_Arg_deC_N"/>
    <property type="match status" value="1"/>
</dbReference>
<keyword evidence="4 8" id="KW-0456">Lyase</keyword>
<dbReference type="EC" id="4.1.1.20" evidence="5 8"/>
<keyword evidence="8" id="KW-0457">Lysine biosynthesis</keyword>
<dbReference type="PANTHER" id="PTHR43727:SF2">
    <property type="entry name" value="GROUP IV DECARBOXYLASE"/>
    <property type="match status" value="1"/>
</dbReference>
<dbReference type="FunFam" id="3.20.20.10:FF:000003">
    <property type="entry name" value="Diaminopimelate decarboxylase"/>
    <property type="match status" value="1"/>
</dbReference>
<evidence type="ECO:0000259" key="9">
    <source>
        <dbReference type="Pfam" id="PF00278"/>
    </source>
</evidence>
<dbReference type="OrthoDB" id="9802241at2"/>
<comment type="catalytic activity">
    <reaction evidence="8">
        <text>meso-2,6-diaminopimelate + H(+) = L-lysine + CO2</text>
        <dbReference type="Rhea" id="RHEA:15101"/>
        <dbReference type="ChEBI" id="CHEBI:15378"/>
        <dbReference type="ChEBI" id="CHEBI:16526"/>
        <dbReference type="ChEBI" id="CHEBI:32551"/>
        <dbReference type="ChEBI" id="CHEBI:57791"/>
        <dbReference type="EC" id="4.1.1.20"/>
    </reaction>
</comment>
<dbReference type="InterPro" id="IPR002986">
    <property type="entry name" value="DAP_deCOOHase_LysA"/>
</dbReference>
<dbReference type="AlphaFoldDB" id="A0A4R1LZM1"/>
<dbReference type="InterPro" id="IPR022643">
    <property type="entry name" value="De-COase2_C"/>
</dbReference>
<dbReference type="InterPro" id="IPR000183">
    <property type="entry name" value="Orn/DAP/Arg_de-COase"/>
</dbReference>
<sequence length="393" mass="44201">MFDNHLVKEFQNKETPFYYYDLALLENTLQAAKKGADKHGFHVHFALKANFNDRVLKSICSVGFGADCVSGNEVLKAVEIGFDASKIVFAGVGKSDKEIIAALENDIFAFNVESIQELGVINELAKAKGKKARIALRINPNVDAQTHHYITTGLEENKFGIKIWELDGCINELKTLNNIELIGIHFHVGSQITDLNVFKSLCIKINEINTWFEERGYYLKVLNVGGGLGVDYHNPDGNSIPDFEAYFNVFDQFLERKNDQEVHFELGRALVAQCGSLISKVLYVKTGLKKNFLILDAGMTELMRPALYQAYHQIERLEIKDSQTEESATANYDIVGPICESTDCFAKEVVLPETSRNDLVAIRTAGAYGEVMASRYNLREEIRYVYSDEILVK</sequence>
<dbReference type="Proteomes" id="UP000294616">
    <property type="component" value="Unassembled WGS sequence"/>
</dbReference>
<evidence type="ECO:0000256" key="7">
    <source>
        <dbReference type="RuleBase" id="RU003737"/>
    </source>
</evidence>
<dbReference type="PROSITE" id="PS00878">
    <property type="entry name" value="ODR_DC_2_1"/>
    <property type="match status" value="1"/>
</dbReference>
<dbReference type="InterPro" id="IPR022644">
    <property type="entry name" value="De-COase2_N"/>
</dbReference>
<feature type="modified residue" description="N6-(pyridoxal phosphate)lysine" evidence="6">
    <location>
        <position position="48"/>
    </location>
</feature>
<accession>A0A4R1LZM1</accession>
<keyword evidence="3 6" id="KW-0663">Pyridoxal phosphate</keyword>
<name>A0A4R1LZM1_9SPHI</name>
<proteinExistence type="inferred from homology"/>
<evidence type="ECO:0000256" key="5">
    <source>
        <dbReference type="NCBIfam" id="TIGR01048"/>
    </source>
</evidence>
<dbReference type="Gene3D" id="2.40.37.10">
    <property type="entry name" value="Lyase, Ornithine Decarboxylase, Chain A, domain 1"/>
    <property type="match status" value="1"/>
</dbReference>
<comment type="cofactor">
    <cofactor evidence="1 6 8">
        <name>pyridoxal 5'-phosphate</name>
        <dbReference type="ChEBI" id="CHEBI:597326"/>
    </cofactor>
</comment>
<dbReference type="EMBL" id="SMGO01000001">
    <property type="protein sequence ID" value="TCK85038.1"/>
    <property type="molecule type" value="Genomic_DNA"/>
</dbReference>
<feature type="domain" description="Orn/DAP/Arg decarboxylase 2 N-terminal" evidence="10">
    <location>
        <begin position="27"/>
        <end position="272"/>
    </location>
</feature>
<dbReference type="RefSeq" id="WP_132220916.1">
    <property type="nucleotide sequence ID" value="NZ_SMGO01000001.1"/>
</dbReference>
<evidence type="ECO:0000256" key="6">
    <source>
        <dbReference type="PIRSR" id="PIRSR600183-50"/>
    </source>
</evidence>
<dbReference type="GO" id="GO:0008836">
    <property type="term" value="F:diaminopimelate decarboxylase activity"/>
    <property type="evidence" value="ECO:0007669"/>
    <property type="project" value="UniProtKB-UniRule"/>
</dbReference>
<keyword evidence="12" id="KW-1185">Reference proteome</keyword>
<dbReference type="PRINTS" id="PR01181">
    <property type="entry name" value="DAPDCRBXLASE"/>
</dbReference>
<keyword evidence="2 8" id="KW-0210">Decarboxylase</keyword>
<evidence type="ECO:0000256" key="3">
    <source>
        <dbReference type="ARBA" id="ARBA00022898"/>
    </source>
</evidence>
<feature type="active site" description="Proton donor" evidence="6">
    <location>
        <position position="339"/>
    </location>
</feature>
<dbReference type="InterPro" id="IPR009006">
    <property type="entry name" value="Ala_racemase/Decarboxylase_C"/>
</dbReference>
<evidence type="ECO:0000256" key="2">
    <source>
        <dbReference type="ARBA" id="ARBA00022793"/>
    </source>
</evidence>
<reference evidence="11 12" key="1">
    <citation type="submission" date="2019-03" db="EMBL/GenBank/DDBJ databases">
        <title>Genomic Encyclopedia of Archaeal and Bacterial Type Strains, Phase II (KMG-II): from individual species to whole genera.</title>
        <authorList>
            <person name="Goeker M."/>
        </authorList>
    </citation>
    <scope>NUCLEOTIDE SEQUENCE [LARGE SCALE GENOMIC DNA]</scope>
    <source>
        <strain evidence="11 12">DSM 22554</strain>
    </source>
</reference>
<dbReference type="Pfam" id="PF00278">
    <property type="entry name" value="Orn_DAP_Arg_deC"/>
    <property type="match status" value="1"/>
</dbReference>
<dbReference type="NCBIfam" id="TIGR01048">
    <property type="entry name" value="lysA"/>
    <property type="match status" value="1"/>
</dbReference>
<evidence type="ECO:0000256" key="4">
    <source>
        <dbReference type="ARBA" id="ARBA00023239"/>
    </source>
</evidence>
<dbReference type="CDD" id="cd06828">
    <property type="entry name" value="PLPDE_III_DapDC"/>
    <property type="match status" value="1"/>
</dbReference>
<evidence type="ECO:0000256" key="8">
    <source>
        <dbReference type="RuleBase" id="RU003738"/>
    </source>
</evidence>
<keyword evidence="8" id="KW-0028">Amino-acid biosynthesis</keyword>
<gene>
    <name evidence="11" type="ORF">C8N28_0334</name>
</gene>
<dbReference type="InterPro" id="IPR029066">
    <property type="entry name" value="PLP-binding_barrel"/>
</dbReference>
<comment type="pathway">
    <text evidence="8">Amino-acid biosynthesis; L-lysine biosynthesis via DAP pathway; L-lysine from DL-2,6-diaminopimelate: step 1/1.</text>
</comment>
<evidence type="ECO:0000256" key="1">
    <source>
        <dbReference type="ARBA" id="ARBA00001933"/>
    </source>
</evidence>
<dbReference type="PANTHER" id="PTHR43727">
    <property type="entry name" value="DIAMINOPIMELATE DECARBOXYLASE"/>
    <property type="match status" value="1"/>
</dbReference>
<comment type="similarity">
    <text evidence="7">Belongs to the Orn/Lys/Arg decarboxylase class-II family.</text>
</comment>
<feature type="domain" description="Orn/DAP/Arg decarboxylase 2 C-terminal" evidence="9">
    <location>
        <begin position="17"/>
        <end position="366"/>
    </location>
</feature>
<dbReference type="SUPFAM" id="SSF50621">
    <property type="entry name" value="Alanine racemase C-terminal domain-like"/>
    <property type="match status" value="1"/>
</dbReference>
<dbReference type="GO" id="GO:0009089">
    <property type="term" value="P:lysine biosynthetic process via diaminopimelate"/>
    <property type="evidence" value="ECO:0007669"/>
    <property type="project" value="UniProtKB-UniRule"/>
</dbReference>
<evidence type="ECO:0000313" key="11">
    <source>
        <dbReference type="EMBL" id="TCK85038.1"/>
    </source>
</evidence>
<dbReference type="Gene3D" id="3.20.20.10">
    <property type="entry name" value="Alanine racemase"/>
    <property type="match status" value="1"/>
</dbReference>
<protein>
    <recommendedName>
        <fullName evidence="5 8">Diaminopimelate decarboxylase</fullName>
        <ecNumber evidence="5 8">4.1.1.20</ecNumber>
    </recommendedName>
</protein>
<dbReference type="SUPFAM" id="SSF51419">
    <property type="entry name" value="PLP-binding barrel"/>
    <property type="match status" value="1"/>
</dbReference>
<dbReference type="InterPro" id="IPR022653">
    <property type="entry name" value="De-COase2_pyr-phos_BS"/>
</dbReference>
<evidence type="ECO:0000259" key="10">
    <source>
        <dbReference type="Pfam" id="PF02784"/>
    </source>
</evidence>
<comment type="caution">
    <text evidence="11">The sequence shown here is derived from an EMBL/GenBank/DDBJ whole genome shotgun (WGS) entry which is preliminary data.</text>
</comment>
<dbReference type="InterPro" id="IPR022657">
    <property type="entry name" value="De-COase2_CS"/>
</dbReference>
<dbReference type="PROSITE" id="PS00879">
    <property type="entry name" value="ODR_DC_2_2"/>
    <property type="match status" value="1"/>
</dbReference>
<dbReference type="UniPathway" id="UPA00034">
    <property type="reaction ID" value="UER00027"/>
</dbReference>
<dbReference type="PRINTS" id="PR01179">
    <property type="entry name" value="ODADCRBXLASE"/>
</dbReference>
<organism evidence="11 12">
    <name type="scientific">Albibacterium bauzanense</name>
    <dbReference type="NCBI Taxonomy" id="653929"/>
    <lineage>
        <taxon>Bacteria</taxon>
        <taxon>Pseudomonadati</taxon>
        <taxon>Bacteroidota</taxon>
        <taxon>Sphingobacteriia</taxon>
        <taxon>Sphingobacteriales</taxon>
        <taxon>Sphingobacteriaceae</taxon>
        <taxon>Albibacterium</taxon>
    </lineage>
</organism>